<comment type="caution">
    <text evidence="1">The sequence shown here is derived from an EMBL/GenBank/DDBJ whole genome shotgun (WGS) entry which is preliminary data.</text>
</comment>
<organism evidence="1 2">
    <name type="scientific">Massariosphaeria phaeospora</name>
    <dbReference type="NCBI Taxonomy" id="100035"/>
    <lineage>
        <taxon>Eukaryota</taxon>
        <taxon>Fungi</taxon>
        <taxon>Dikarya</taxon>
        <taxon>Ascomycota</taxon>
        <taxon>Pezizomycotina</taxon>
        <taxon>Dothideomycetes</taxon>
        <taxon>Pleosporomycetidae</taxon>
        <taxon>Pleosporales</taxon>
        <taxon>Pleosporales incertae sedis</taxon>
        <taxon>Massariosphaeria</taxon>
    </lineage>
</organism>
<sequence length="70" mass="7740">MLMTWSLGASTIDPVRVEALVCCLAACDCWQFVDKPIAAEPNHLTWDGGAWRLPDRRASASKAPLLKRQT</sequence>
<dbReference type="Proteomes" id="UP000481861">
    <property type="component" value="Unassembled WGS sequence"/>
</dbReference>
<protein>
    <submittedName>
        <fullName evidence="1">Uncharacterized protein</fullName>
    </submittedName>
</protein>
<evidence type="ECO:0000313" key="1">
    <source>
        <dbReference type="EMBL" id="KAF2875524.1"/>
    </source>
</evidence>
<proteinExistence type="predicted"/>
<evidence type="ECO:0000313" key="2">
    <source>
        <dbReference type="Proteomes" id="UP000481861"/>
    </source>
</evidence>
<name>A0A7C8MRT5_9PLEO</name>
<gene>
    <name evidence="1" type="ORF">BDV95DRAFT_562083</name>
</gene>
<keyword evidence="2" id="KW-1185">Reference proteome</keyword>
<dbReference type="AlphaFoldDB" id="A0A7C8MRT5"/>
<dbReference type="EMBL" id="JAADJZ010000004">
    <property type="protein sequence ID" value="KAF2875524.1"/>
    <property type="molecule type" value="Genomic_DNA"/>
</dbReference>
<reference evidence="1 2" key="1">
    <citation type="submission" date="2020-01" db="EMBL/GenBank/DDBJ databases">
        <authorList>
            <consortium name="DOE Joint Genome Institute"/>
            <person name="Haridas S."/>
            <person name="Albert R."/>
            <person name="Binder M."/>
            <person name="Bloem J."/>
            <person name="Labutti K."/>
            <person name="Salamov A."/>
            <person name="Andreopoulos B."/>
            <person name="Baker S.E."/>
            <person name="Barry K."/>
            <person name="Bills G."/>
            <person name="Bluhm B.H."/>
            <person name="Cannon C."/>
            <person name="Castanera R."/>
            <person name="Culley D.E."/>
            <person name="Daum C."/>
            <person name="Ezra D."/>
            <person name="Gonzalez J.B."/>
            <person name="Henrissat B."/>
            <person name="Kuo A."/>
            <person name="Liang C."/>
            <person name="Lipzen A."/>
            <person name="Lutzoni F."/>
            <person name="Magnuson J."/>
            <person name="Mondo S."/>
            <person name="Nolan M."/>
            <person name="Ohm R."/>
            <person name="Pangilinan J."/>
            <person name="Park H.-J.H."/>
            <person name="Ramirez L."/>
            <person name="Alfaro M."/>
            <person name="Sun H."/>
            <person name="Tritt A."/>
            <person name="Yoshinaga Y."/>
            <person name="Zwiers L.-H.L."/>
            <person name="Turgeon B.G."/>
            <person name="Goodwin S.B."/>
            <person name="Spatafora J.W."/>
            <person name="Crous P.W."/>
            <person name="Grigoriev I.V."/>
        </authorList>
    </citation>
    <scope>NUCLEOTIDE SEQUENCE [LARGE SCALE GENOMIC DNA]</scope>
    <source>
        <strain evidence="1 2">CBS 611.86</strain>
    </source>
</reference>
<accession>A0A7C8MRT5</accession>